<keyword evidence="1" id="KW-0732">Signal</keyword>
<dbReference type="Proteomes" id="UP001221757">
    <property type="component" value="Unassembled WGS sequence"/>
</dbReference>
<dbReference type="AlphaFoldDB" id="A0AAD7D3L5"/>
<protein>
    <submittedName>
        <fullName evidence="2">Uncharacterized protein</fullName>
    </submittedName>
</protein>
<evidence type="ECO:0000313" key="2">
    <source>
        <dbReference type="EMBL" id="KAJ7677346.1"/>
    </source>
</evidence>
<reference evidence="2" key="1">
    <citation type="submission" date="2023-03" db="EMBL/GenBank/DDBJ databases">
        <title>Massive genome expansion in bonnet fungi (Mycena s.s.) driven by repeated elements and novel gene families across ecological guilds.</title>
        <authorList>
            <consortium name="Lawrence Berkeley National Laboratory"/>
            <person name="Harder C.B."/>
            <person name="Miyauchi S."/>
            <person name="Viragh M."/>
            <person name="Kuo A."/>
            <person name="Thoen E."/>
            <person name="Andreopoulos B."/>
            <person name="Lu D."/>
            <person name="Skrede I."/>
            <person name="Drula E."/>
            <person name="Henrissat B."/>
            <person name="Morin E."/>
            <person name="Kohler A."/>
            <person name="Barry K."/>
            <person name="LaButti K."/>
            <person name="Morin E."/>
            <person name="Salamov A."/>
            <person name="Lipzen A."/>
            <person name="Mereny Z."/>
            <person name="Hegedus B."/>
            <person name="Baldrian P."/>
            <person name="Stursova M."/>
            <person name="Weitz H."/>
            <person name="Taylor A."/>
            <person name="Grigoriev I.V."/>
            <person name="Nagy L.G."/>
            <person name="Martin F."/>
            <person name="Kauserud H."/>
        </authorList>
    </citation>
    <scope>NUCLEOTIDE SEQUENCE</scope>
    <source>
        <strain evidence="2">CBHHK067</strain>
    </source>
</reference>
<evidence type="ECO:0000256" key="1">
    <source>
        <dbReference type="SAM" id="SignalP"/>
    </source>
</evidence>
<dbReference type="EMBL" id="JARKIE010000139">
    <property type="protein sequence ID" value="KAJ7677346.1"/>
    <property type="molecule type" value="Genomic_DNA"/>
</dbReference>
<feature type="signal peptide" evidence="1">
    <location>
        <begin position="1"/>
        <end position="18"/>
    </location>
</feature>
<organism evidence="2 3">
    <name type="scientific">Mycena rosella</name>
    <name type="common">Pink bonnet</name>
    <name type="synonym">Agaricus rosellus</name>
    <dbReference type="NCBI Taxonomy" id="1033263"/>
    <lineage>
        <taxon>Eukaryota</taxon>
        <taxon>Fungi</taxon>
        <taxon>Dikarya</taxon>
        <taxon>Basidiomycota</taxon>
        <taxon>Agaricomycotina</taxon>
        <taxon>Agaricomycetes</taxon>
        <taxon>Agaricomycetidae</taxon>
        <taxon>Agaricales</taxon>
        <taxon>Marasmiineae</taxon>
        <taxon>Mycenaceae</taxon>
        <taxon>Mycena</taxon>
    </lineage>
</organism>
<keyword evidence="3" id="KW-1185">Reference proteome</keyword>
<evidence type="ECO:0000313" key="3">
    <source>
        <dbReference type="Proteomes" id="UP001221757"/>
    </source>
</evidence>
<feature type="non-terminal residue" evidence="2">
    <location>
        <position position="181"/>
    </location>
</feature>
<accession>A0AAD7D3L5</accession>
<name>A0AAD7D3L5_MYCRO</name>
<gene>
    <name evidence="2" type="ORF">B0H17DRAFT_1079471</name>
</gene>
<feature type="chain" id="PRO_5042087985" evidence="1">
    <location>
        <begin position="19"/>
        <end position="181"/>
    </location>
</feature>
<proteinExistence type="predicted"/>
<sequence>MRSLSGLFLTLLLSFAAAQDGVTVTTTDALGETVVEVATTDINGIPTTSILTTLLPTGVTTTLTVVDPAGETVVEVVTGDGVGDTGTQTITTLLATTAPVAPPVGPVGQPGDTPDAAGAVTPYTYTTTDAAGDTIAATVLDYSAYTASYATQIPANNANANGNSNDALQRSPGWWGLGLSV</sequence>
<comment type="caution">
    <text evidence="2">The sequence shown here is derived from an EMBL/GenBank/DDBJ whole genome shotgun (WGS) entry which is preliminary data.</text>
</comment>